<dbReference type="Proteomes" id="UP000588647">
    <property type="component" value="Unassembled WGS sequence"/>
</dbReference>
<evidence type="ECO:0000256" key="4">
    <source>
        <dbReference type="PROSITE-ProRule" id="PRU00335"/>
    </source>
</evidence>
<keyword evidence="1" id="KW-0805">Transcription regulation</keyword>
<reference evidence="6 7" key="1">
    <citation type="submission" date="2020-08" db="EMBL/GenBank/DDBJ databases">
        <title>Genomic Encyclopedia of Type Strains, Phase IV (KMG-IV): sequencing the most valuable type-strain genomes for metagenomic binning, comparative biology and taxonomic classification.</title>
        <authorList>
            <person name="Goeker M."/>
        </authorList>
    </citation>
    <scope>NUCLEOTIDE SEQUENCE [LARGE SCALE GENOMIC DNA]</scope>
    <source>
        <strain evidence="6 7">DSM 103570</strain>
    </source>
</reference>
<dbReference type="InterPro" id="IPR011075">
    <property type="entry name" value="TetR_C"/>
</dbReference>
<dbReference type="AlphaFoldDB" id="A0A7W6HA07"/>
<evidence type="ECO:0000313" key="7">
    <source>
        <dbReference type="Proteomes" id="UP000588647"/>
    </source>
</evidence>
<dbReference type="PANTHER" id="PTHR30055">
    <property type="entry name" value="HTH-TYPE TRANSCRIPTIONAL REGULATOR RUTR"/>
    <property type="match status" value="1"/>
</dbReference>
<keyword evidence="3" id="KW-0804">Transcription</keyword>
<dbReference type="Pfam" id="PF00440">
    <property type="entry name" value="TetR_N"/>
    <property type="match status" value="1"/>
</dbReference>
<feature type="DNA-binding region" description="H-T-H motif" evidence="4">
    <location>
        <begin position="45"/>
        <end position="64"/>
    </location>
</feature>
<dbReference type="PANTHER" id="PTHR30055:SF148">
    <property type="entry name" value="TETR-FAMILY TRANSCRIPTIONAL REGULATOR"/>
    <property type="match status" value="1"/>
</dbReference>
<dbReference type="Gene3D" id="1.10.10.60">
    <property type="entry name" value="Homeodomain-like"/>
    <property type="match status" value="1"/>
</dbReference>
<sequence>MERKSIDREKKRKPSGAAVIRPELTTALFRALFEEWAQSGYAALSLERVAARAGAGKAAIYRRWPSKREFVRDAVQSVGINLSDFSDHGSLGADISAYLRATRVAFRHPLIRKIIPDVVAERMRTPEVSEMLDSLTAARREFGKQMLDRAVARDELRPALDRELALDLLISSLYMRMIVHSKNPTMAEIDRQAIAIEAAIKAC</sequence>
<evidence type="ECO:0000256" key="1">
    <source>
        <dbReference type="ARBA" id="ARBA00023015"/>
    </source>
</evidence>
<dbReference type="SUPFAM" id="SSF46689">
    <property type="entry name" value="Homeodomain-like"/>
    <property type="match status" value="1"/>
</dbReference>
<feature type="domain" description="HTH tetR-type" evidence="5">
    <location>
        <begin position="22"/>
        <end position="82"/>
    </location>
</feature>
<dbReference type="RefSeq" id="WP_183205780.1">
    <property type="nucleotide sequence ID" value="NZ_JAAAMM010000001.1"/>
</dbReference>
<dbReference type="PROSITE" id="PS01081">
    <property type="entry name" value="HTH_TETR_1"/>
    <property type="match status" value="1"/>
</dbReference>
<gene>
    <name evidence="6" type="ORF">GGR03_000360</name>
</gene>
<evidence type="ECO:0000259" key="5">
    <source>
        <dbReference type="PROSITE" id="PS50977"/>
    </source>
</evidence>
<evidence type="ECO:0000313" key="6">
    <source>
        <dbReference type="EMBL" id="MBB4001313.1"/>
    </source>
</evidence>
<evidence type="ECO:0000256" key="2">
    <source>
        <dbReference type="ARBA" id="ARBA00023125"/>
    </source>
</evidence>
<dbReference type="InterPro" id="IPR009057">
    <property type="entry name" value="Homeodomain-like_sf"/>
</dbReference>
<protein>
    <submittedName>
        <fullName evidence="6">AcrR family transcriptional regulator</fullName>
    </submittedName>
</protein>
<dbReference type="SUPFAM" id="SSF48498">
    <property type="entry name" value="Tetracyclin repressor-like, C-terminal domain"/>
    <property type="match status" value="1"/>
</dbReference>
<organism evidence="6 7">
    <name type="scientific">Aurantimonas endophytica</name>
    <dbReference type="NCBI Taxonomy" id="1522175"/>
    <lineage>
        <taxon>Bacteria</taxon>
        <taxon>Pseudomonadati</taxon>
        <taxon>Pseudomonadota</taxon>
        <taxon>Alphaproteobacteria</taxon>
        <taxon>Hyphomicrobiales</taxon>
        <taxon>Aurantimonadaceae</taxon>
        <taxon>Aurantimonas</taxon>
    </lineage>
</organism>
<dbReference type="GO" id="GO:0003700">
    <property type="term" value="F:DNA-binding transcription factor activity"/>
    <property type="evidence" value="ECO:0007669"/>
    <property type="project" value="TreeGrafter"/>
</dbReference>
<comment type="caution">
    <text evidence="6">The sequence shown here is derived from an EMBL/GenBank/DDBJ whole genome shotgun (WGS) entry which is preliminary data.</text>
</comment>
<keyword evidence="2 4" id="KW-0238">DNA-binding</keyword>
<dbReference type="InterPro" id="IPR001647">
    <property type="entry name" value="HTH_TetR"/>
</dbReference>
<proteinExistence type="predicted"/>
<keyword evidence="7" id="KW-1185">Reference proteome</keyword>
<dbReference type="Pfam" id="PF16859">
    <property type="entry name" value="TetR_C_11"/>
    <property type="match status" value="1"/>
</dbReference>
<dbReference type="EMBL" id="JACIEM010000001">
    <property type="protein sequence ID" value="MBB4001313.1"/>
    <property type="molecule type" value="Genomic_DNA"/>
</dbReference>
<dbReference type="GO" id="GO:0000976">
    <property type="term" value="F:transcription cis-regulatory region binding"/>
    <property type="evidence" value="ECO:0007669"/>
    <property type="project" value="TreeGrafter"/>
</dbReference>
<dbReference type="InterPro" id="IPR050109">
    <property type="entry name" value="HTH-type_TetR-like_transc_reg"/>
</dbReference>
<dbReference type="PROSITE" id="PS50977">
    <property type="entry name" value="HTH_TETR_2"/>
    <property type="match status" value="1"/>
</dbReference>
<dbReference type="Gene3D" id="1.10.357.10">
    <property type="entry name" value="Tetracycline Repressor, domain 2"/>
    <property type="match status" value="1"/>
</dbReference>
<accession>A0A7W6HA07</accession>
<evidence type="ECO:0000256" key="3">
    <source>
        <dbReference type="ARBA" id="ARBA00023163"/>
    </source>
</evidence>
<name>A0A7W6HA07_9HYPH</name>
<dbReference type="InterPro" id="IPR036271">
    <property type="entry name" value="Tet_transcr_reg_TetR-rel_C_sf"/>
</dbReference>
<dbReference type="InterPro" id="IPR023772">
    <property type="entry name" value="DNA-bd_HTH_TetR-type_CS"/>
</dbReference>